<dbReference type="EMBL" id="BQKY01000002">
    <property type="protein sequence ID" value="GJN88155.1"/>
    <property type="molecule type" value="Genomic_DNA"/>
</dbReference>
<sequence>MHSPPAPSATQATRPDGAVDTSTFVNPSPARPAQHGSEDTGEAVQLSRDALIEIKCRLDRSEARATIARLQGELDIYPAFHASRVQFDQDRLASENSHLATQARVLADKLAVARAKVKSLERQLRQRARPPVGPDNSATRQENDVDADADDKTDVDADEDGEEEATEVDEPPELLEVQELRQEKRALTTDVEQLQDRVRLPSVPASSRYIDRAAVASSAPQLGIADEAPSARAAQFASLNPPNSAADLPKGKPRAVLLGDAEAELLLHAGKTLSHVNRINRIPLSSAIAEQAEDILRARAILPPLPDLPPLRHDGQHQPHKDWDGPFSLPLPPGLAHPDADVSRHPTAGPSSTRERESATLNDGFDGLLQLAQASSQEDLDDSSTLSPRAAKRRRVASVRHGDWTGEVDHGAQDDADMTLPIPPLSLQQAHAAHPYAPLPGPPSGRSRRGTLNVGDNDDPDYLPSPPPGLASTSSAGHGKGRQLGQRLSALDVLAQASASQEASQDDYDGLPLVPSTSGASASAGGKKKSAAARASQIEKKARSPYIKWNLQEDEMLLNAVIQCGCAWDSVAKLCPTRAYHQVRQRFLRGLRSGETIPPELIHLQPAVRKSVAEYEAKRKRKKLAKQAAEELHAAAARDD</sequence>
<feature type="region of interest" description="Disordered" evidence="1">
    <location>
        <begin position="434"/>
        <end position="482"/>
    </location>
</feature>
<dbReference type="SUPFAM" id="SSF46689">
    <property type="entry name" value="Homeodomain-like"/>
    <property type="match status" value="1"/>
</dbReference>
<feature type="domain" description="HTH myb-type" evidence="3">
    <location>
        <begin position="548"/>
        <end position="595"/>
    </location>
</feature>
<evidence type="ECO:0000313" key="5">
    <source>
        <dbReference type="Proteomes" id="UP001342314"/>
    </source>
</evidence>
<gene>
    <name evidence="4" type="ORF">Rhopal_001112-T1</name>
</gene>
<feature type="compositionally biased region" description="Acidic residues" evidence="1">
    <location>
        <begin position="156"/>
        <end position="173"/>
    </location>
</feature>
<dbReference type="InterPro" id="IPR017930">
    <property type="entry name" value="Myb_dom"/>
</dbReference>
<feature type="region of interest" description="Disordered" evidence="1">
    <location>
        <begin position="120"/>
        <end position="175"/>
    </location>
</feature>
<evidence type="ECO:0000256" key="1">
    <source>
        <dbReference type="SAM" id="MobiDB-lite"/>
    </source>
</evidence>
<feature type="compositionally biased region" description="Polar residues" evidence="1">
    <location>
        <begin position="374"/>
        <end position="387"/>
    </location>
</feature>
<dbReference type="PROSITE" id="PS51294">
    <property type="entry name" value="HTH_MYB"/>
    <property type="match status" value="1"/>
</dbReference>
<feature type="region of interest" description="Disordered" evidence="1">
    <location>
        <begin position="307"/>
        <end position="358"/>
    </location>
</feature>
<dbReference type="InterPro" id="IPR001005">
    <property type="entry name" value="SANT/Myb"/>
</dbReference>
<comment type="caution">
    <text evidence="4">The sequence shown here is derived from an EMBL/GenBank/DDBJ whole genome shotgun (WGS) entry which is preliminary data.</text>
</comment>
<evidence type="ECO:0000259" key="2">
    <source>
        <dbReference type="PROSITE" id="PS50090"/>
    </source>
</evidence>
<feature type="compositionally biased region" description="Basic and acidic residues" evidence="1">
    <location>
        <begin position="400"/>
        <end position="413"/>
    </location>
</feature>
<feature type="region of interest" description="Disordered" evidence="1">
    <location>
        <begin position="1"/>
        <end position="43"/>
    </location>
</feature>
<dbReference type="Gene3D" id="1.10.10.60">
    <property type="entry name" value="Homeodomain-like"/>
    <property type="match status" value="1"/>
</dbReference>
<protein>
    <recommendedName>
        <fullName evidence="6">Myb-like domain-containing protein</fullName>
    </recommendedName>
</protein>
<organism evidence="4 5">
    <name type="scientific">Rhodotorula paludigena</name>
    <dbReference type="NCBI Taxonomy" id="86838"/>
    <lineage>
        <taxon>Eukaryota</taxon>
        <taxon>Fungi</taxon>
        <taxon>Dikarya</taxon>
        <taxon>Basidiomycota</taxon>
        <taxon>Pucciniomycotina</taxon>
        <taxon>Microbotryomycetes</taxon>
        <taxon>Sporidiobolales</taxon>
        <taxon>Sporidiobolaceae</taxon>
        <taxon>Rhodotorula</taxon>
    </lineage>
</organism>
<feature type="domain" description="Myb-like" evidence="2">
    <location>
        <begin position="548"/>
        <end position="591"/>
    </location>
</feature>
<feature type="compositionally biased region" description="Basic and acidic residues" evidence="1">
    <location>
        <begin position="310"/>
        <end position="324"/>
    </location>
</feature>
<proteinExistence type="predicted"/>
<dbReference type="AlphaFoldDB" id="A0AAV5GET0"/>
<dbReference type="PROSITE" id="PS50090">
    <property type="entry name" value="MYB_LIKE"/>
    <property type="match status" value="1"/>
</dbReference>
<dbReference type="Proteomes" id="UP001342314">
    <property type="component" value="Unassembled WGS sequence"/>
</dbReference>
<dbReference type="Pfam" id="PF00249">
    <property type="entry name" value="Myb_DNA-binding"/>
    <property type="match status" value="1"/>
</dbReference>
<evidence type="ECO:0000259" key="3">
    <source>
        <dbReference type="PROSITE" id="PS51294"/>
    </source>
</evidence>
<feature type="region of interest" description="Disordered" evidence="1">
    <location>
        <begin position="502"/>
        <end position="528"/>
    </location>
</feature>
<accession>A0AAV5GET0</accession>
<evidence type="ECO:0000313" key="4">
    <source>
        <dbReference type="EMBL" id="GJN88155.1"/>
    </source>
</evidence>
<name>A0AAV5GET0_9BASI</name>
<keyword evidence="5" id="KW-1185">Reference proteome</keyword>
<evidence type="ECO:0008006" key="6">
    <source>
        <dbReference type="Google" id="ProtNLM"/>
    </source>
</evidence>
<feature type="region of interest" description="Disordered" evidence="1">
    <location>
        <begin position="374"/>
        <end position="421"/>
    </location>
</feature>
<dbReference type="CDD" id="cd00167">
    <property type="entry name" value="SANT"/>
    <property type="match status" value="1"/>
</dbReference>
<reference evidence="4 5" key="1">
    <citation type="submission" date="2021-12" db="EMBL/GenBank/DDBJ databases">
        <title>High titer production of polyol ester of fatty acids by Rhodotorula paludigena BS15 towards product separation-free biomass refinery.</title>
        <authorList>
            <person name="Mano J."/>
            <person name="Ono H."/>
            <person name="Tanaka T."/>
            <person name="Naito K."/>
            <person name="Sushida H."/>
            <person name="Ike M."/>
            <person name="Tokuyasu K."/>
            <person name="Kitaoka M."/>
        </authorList>
    </citation>
    <scope>NUCLEOTIDE SEQUENCE [LARGE SCALE GENOMIC DNA]</scope>
    <source>
        <strain evidence="4 5">BS15</strain>
    </source>
</reference>
<dbReference type="InterPro" id="IPR009057">
    <property type="entry name" value="Homeodomain-like_sf"/>
</dbReference>